<dbReference type="AlphaFoldDB" id="A0A4U5N1N4"/>
<feature type="region of interest" description="Disordered" evidence="1">
    <location>
        <begin position="41"/>
        <end position="81"/>
    </location>
</feature>
<protein>
    <submittedName>
        <fullName evidence="2">Uncharacterized protein</fullName>
    </submittedName>
</protein>
<name>A0A4U5N1N4_STECR</name>
<dbReference type="Proteomes" id="UP000298663">
    <property type="component" value="Unassembled WGS sequence"/>
</dbReference>
<feature type="compositionally biased region" description="Polar residues" evidence="1">
    <location>
        <begin position="47"/>
        <end position="73"/>
    </location>
</feature>
<keyword evidence="3" id="KW-1185">Reference proteome</keyword>
<organism evidence="2 3">
    <name type="scientific">Steinernema carpocapsae</name>
    <name type="common">Entomopathogenic nematode</name>
    <dbReference type="NCBI Taxonomy" id="34508"/>
    <lineage>
        <taxon>Eukaryota</taxon>
        <taxon>Metazoa</taxon>
        <taxon>Ecdysozoa</taxon>
        <taxon>Nematoda</taxon>
        <taxon>Chromadorea</taxon>
        <taxon>Rhabditida</taxon>
        <taxon>Tylenchina</taxon>
        <taxon>Panagrolaimomorpha</taxon>
        <taxon>Strongyloidoidea</taxon>
        <taxon>Steinernematidae</taxon>
        <taxon>Steinernema</taxon>
    </lineage>
</organism>
<reference evidence="2 3" key="2">
    <citation type="journal article" date="2019" name="G3 (Bethesda)">
        <title>Hybrid Assembly of the Genome of the Entomopathogenic Nematode Steinernema carpocapsae Identifies the X-Chromosome.</title>
        <authorList>
            <person name="Serra L."/>
            <person name="Macchietto M."/>
            <person name="Macias-Munoz A."/>
            <person name="McGill C.J."/>
            <person name="Rodriguez I.M."/>
            <person name="Rodriguez B."/>
            <person name="Murad R."/>
            <person name="Mortazavi A."/>
        </authorList>
    </citation>
    <scope>NUCLEOTIDE SEQUENCE [LARGE SCALE GENOMIC DNA]</scope>
    <source>
        <strain evidence="2 3">ALL</strain>
    </source>
</reference>
<dbReference type="EMBL" id="AZBU02000005">
    <property type="protein sequence ID" value="TKR76269.1"/>
    <property type="molecule type" value="Genomic_DNA"/>
</dbReference>
<proteinExistence type="predicted"/>
<sequence>MNDPDDIVVCYSSTLLPPPPHSQMAMEDEEGYWCLANGHGSNSGSNRSIPTHTSSEISGHTTMSSLSPQSSGNRYEKLVFI</sequence>
<evidence type="ECO:0000256" key="1">
    <source>
        <dbReference type="SAM" id="MobiDB-lite"/>
    </source>
</evidence>
<reference evidence="2 3" key="1">
    <citation type="journal article" date="2015" name="Genome Biol.">
        <title>Comparative genomics of Steinernema reveals deeply conserved gene regulatory networks.</title>
        <authorList>
            <person name="Dillman A.R."/>
            <person name="Macchietto M."/>
            <person name="Porter C.F."/>
            <person name="Rogers A."/>
            <person name="Williams B."/>
            <person name="Antoshechkin I."/>
            <person name="Lee M.M."/>
            <person name="Goodwin Z."/>
            <person name="Lu X."/>
            <person name="Lewis E.E."/>
            <person name="Goodrich-Blair H."/>
            <person name="Stock S.P."/>
            <person name="Adams B.J."/>
            <person name="Sternberg P.W."/>
            <person name="Mortazavi A."/>
        </authorList>
    </citation>
    <scope>NUCLEOTIDE SEQUENCE [LARGE SCALE GENOMIC DNA]</scope>
    <source>
        <strain evidence="2 3">ALL</strain>
    </source>
</reference>
<evidence type="ECO:0000313" key="2">
    <source>
        <dbReference type="EMBL" id="TKR76269.1"/>
    </source>
</evidence>
<comment type="caution">
    <text evidence="2">The sequence shown here is derived from an EMBL/GenBank/DDBJ whole genome shotgun (WGS) entry which is preliminary data.</text>
</comment>
<accession>A0A4U5N1N4</accession>
<dbReference type="OrthoDB" id="442731at2759"/>
<gene>
    <name evidence="2" type="ORF">L596_017430</name>
</gene>
<evidence type="ECO:0000313" key="3">
    <source>
        <dbReference type="Proteomes" id="UP000298663"/>
    </source>
</evidence>